<organism evidence="2 3">
    <name type="scientific">Chironomus riparius</name>
    <dbReference type="NCBI Taxonomy" id="315576"/>
    <lineage>
        <taxon>Eukaryota</taxon>
        <taxon>Metazoa</taxon>
        <taxon>Ecdysozoa</taxon>
        <taxon>Arthropoda</taxon>
        <taxon>Hexapoda</taxon>
        <taxon>Insecta</taxon>
        <taxon>Pterygota</taxon>
        <taxon>Neoptera</taxon>
        <taxon>Endopterygota</taxon>
        <taxon>Diptera</taxon>
        <taxon>Nematocera</taxon>
        <taxon>Chironomoidea</taxon>
        <taxon>Chironomidae</taxon>
        <taxon>Chironominae</taxon>
        <taxon>Chironomus</taxon>
    </lineage>
</organism>
<evidence type="ECO:0000313" key="3">
    <source>
        <dbReference type="Proteomes" id="UP001153620"/>
    </source>
</evidence>
<feature type="region of interest" description="Disordered" evidence="1">
    <location>
        <begin position="148"/>
        <end position="173"/>
    </location>
</feature>
<reference evidence="2" key="2">
    <citation type="submission" date="2022-10" db="EMBL/GenBank/DDBJ databases">
        <authorList>
            <consortium name="ENA_rothamsted_submissions"/>
            <consortium name="culmorum"/>
            <person name="King R."/>
        </authorList>
    </citation>
    <scope>NUCLEOTIDE SEQUENCE</scope>
</reference>
<name>A0A9N9WU64_9DIPT</name>
<gene>
    <name evidence="2" type="ORF">CHIRRI_LOCUS12183</name>
</gene>
<evidence type="ECO:0000313" key="2">
    <source>
        <dbReference type="EMBL" id="CAG9809356.1"/>
    </source>
</evidence>
<dbReference type="Proteomes" id="UP001153620">
    <property type="component" value="Chromosome 3"/>
</dbReference>
<protein>
    <recommendedName>
        <fullName evidence="4">PH domain-containing protein</fullName>
    </recommendedName>
</protein>
<dbReference type="OrthoDB" id="6126662at2759"/>
<evidence type="ECO:0000256" key="1">
    <source>
        <dbReference type="SAM" id="MobiDB-lite"/>
    </source>
</evidence>
<evidence type="ECO:0008006" key="4">
    <source>
        <dbReference type="Google" id="ProtNLM"/>
    </source>
</evidence>
<proteinExistence type="predicted"/>
<feature type="region of interest" description="Disordered" evidence="1">
    <location>
        <begin position="391"/>
        <end position="420"/>
    </location>
</feature>
<keyword evidence="3" id="KW-1185">Reference proteome</keyword>
<dbReference type="AlphaFoldDB" id="A0A9N9WU64"/>
<accession>A0A9N9WU64</accession>
<feature type="compositionally biased region" description="Low complexity" evidence="1">
    <location>
        <begin position="150"/>
        <end position="167"/>
    </location>
</feature>
<dbReference type="EMBL" id="OU895879">
    <property type="protein sequence ID" value="CAG9809356.1"/>
    <property type="molecule type" value="Genomic_DNA"/>
</dbReference>
<reference evidence="2" key="1">
    <citation type="submission" date="2022-01" db="EMBL/GenBank/DDBJ databases">
        <authorList>
            <person name="King R."/>
        </authorList>
    </citation>
    <scope>NUCLEOTIDE SEQUENCE</scope>
</reference>
<sequence>MEIIKQGFLNLNGKKVFTIFCMRNEPLFEIYAKKIHASHASHLHVLELKRTKYVGLRIPRNISESSHEFIIVLDNDVFSFSCKRWDLMNDWVNCLKTKLRELKVLSPKENIYTKTPAMRPILQMTRNPRDPLPECPPIESDERIPGLEVQQSTTTTSQSRTASIISTEPVSENENTQIESITFESFTVSSNNMNISINNNNEDDSEQQAISIPIFNFATSNTSSQNLINLLSNPLCRYTSNNSDLQFANSFDYDEEEFDEDEEYDQSEKEPLINVLPTSLNIEYNHNLAEDVTNISDNNITIIPIESNEINNEIISKVDESKVTKIKIAVEYDHLCKALSSHTINSNQNGSEETVVINNSVNIISNQSIPSTSSFIKKLNNNINIIEKESAKSVPNTPKKMPIATAASTSNTPKHEKRKLSLREQQVLQLRHEINTEIRFKLRKKDCVDAIAFASYNGQLWISGFKPNPQLYVFHIGDQLLAINNIANIKSPADAQKFIKMCAGLFVEVTIKRLPLAGIFIVKRDFENQCLGLLRDGSSLLDIVPNSIASRSGIPSRPYTSHDDDSIFWIITEINFRPLSLISHKKYDETELLLNSVGLETSLLLQPSDFIAKIKKELKAMKNYRDYTLQ</sequence>